<organism evidence="1 2">
    <name type="scientific">Cryphonectria parasitica (strain ATCC 38755 / EP155)</name>
    <dbReference type="NCBI Taxonomy" id="660469"/>
    <lineage>
        <taxon>Eukaryota</taxon>
        <taxon>Fungi</taxon>
        <taxon>Dikarya</taxon>
        <taxon>Ascomycota</taxon>
        <taxon>Pezizomycotina</taxon>
        <taxon>Sordariomycetes</taxon>
        <taxon>Sordariomycetidae</taxon>
        <taxon>Diaporthales</taxon>
        <taxon>Cryphonectriaceae</taxon>
        <taxon>Cryphonectria-Endothia species complex</taxon>
        <taxon>Cryphonectria</taxon>
    </lineage>
</organism>
<dbReference type="EMBL" id="MU032346">
    <property type="protein sequence ID" value="KAF3767060.1"/>
    <property type="molecule type" value="Genomic_DNA"/>
</dbReference>
<evidence type="ECO:0000313" key="1">
    <source>
        <dbReference type="EMBL" id="KAF3767060.1"/>
    </source>
</evidence>
<name>A0A9P5CRG0_CRYP1</name>
<evidence type="ECO:0000313" key="2">
    <source>
        <dbReference type="Proteomes" id="UP000803844"/>
    </source>
</evidence>
<accession>A0A9P5CRG0</accession>
<gene>
    <name evidence="1" type="ORF">M406DRAFT_328167</name>
</gene>
<protein>
    <submittedName>
        <fullName evidence="1">Uncharacterized protein</fullName>
    </submittedName>
</protein>
<sequence length="125" mass="14346">MEEVTGKQVEKEERVIGDYASRYSFLNEINEHVANSVPQKITRYAIHDPDVLLSTNAKLTLRPLRPFNESRATTTDHLLIKKYDFHLELGLFEVKEFGAEASNYYGQSTTARHTEITYGGIARWP</sequence>
<dbReference type="RefSeq" id="XP_040778021.1">
    <property type="nucleotide sequence ID" value="XM_040920290.1"/>
</dbReference>
<dbReference type="AlphaFoldDB" id="A0A9P5CRG0"/>
<dbReference type="GeneID" id="63837419"/>
<proteinExistence type="predicted"/>
<keyword evidence="2" id="KW-1185">Reference proteome</keyword>
<dbReference type="Proteomes" id="UP000803844">
    <property type="component" value="Unassembled WGS sequence"/>
</dbReference>
<comment type="caution">
    <text evidence="1">The sequence shown here is derived from an EMBL/GenBank/DDBJ whole genome shotgun (WGS) entry which is preliminary data.</text>
</comment>
<reference evidence="1" key="1">
    <citation type="journal article" date="2020" name="Phytopathology">
        <title>Genome sequence of the chestnut blight fungus Cryphonectria parasitica EP155: A fundamental resource for an archetypical invasive plant pathogen.</title>
        <authorList>
            <person name="Crouch J.A."/>
            <person name="Dawe A."/>
            <person name="Aerts A."/>
            <person name="Barry K."/>
            <person name="Churchill A.C.L."/>
            <person name="Grimwood J."/>
            <person name="Hillman B."/>
            <person name="Milgroom M.G."/>
            <person name="Pangilinan J."/>
            <person name="Smith M."/>
            <person name="Salamov A."/>
            <person name="Schmutz J."/>
            <person name="Yadav J."/>
            <person name="Grigoriev I.V."/>
            <person name="Nuss D."/>
        </authorList>
    </citation>
    <scope>NUCLEOTIDE SEQUENCE</scope>
    <source>
        <strain evidence="1">EP155</strain>
    </source>
</reference>